<dbReference type="PANTHER" id="PTHR46127">
    <property type="entry name" value="CILIA- AND FLAGELLA-ASSOCIATED PROTEIN 65"/>
    <property type="match status" value="1"/>
</dbReference>
<feature type="region of interest" description="Disordered" evidence="1">
    <location>
        <begin position="1444"/>
        <end position="1505"/>
    </location>
</feature>
<gene>
    <name evidence="3" type="ORF">GE061_018200</name>
</gene>
<dbReference type="OrthoDB" id="6607213at2759"/>
<dbReference type="InterPro" id="IPR013783">
    <property type="entry name" value="Ig-like_fold"/>
</dbReference>
<feature type="domain" description="CFAP65 fourth Ig-like" evidence="2">
    <location>
        <begin position="128"/>
        <end position="203"/>
    </location>
</feature>
<dbReference type="Proteomes" id="UP000466442">
    <property type="component" value="Unassembled WGS sequence"/>
</dbReference>
<dbReference type="Gene3D" id="2.60.40.10">
    <property type="entry name" value="Immunoglobulins"/>
    <property type="match status" value="2"/>
</dbReference>
<protein>
    <recommendedName>
        <fullName evidence="2">CFAP65 fourth Ig-like domain-containing protein</fullName>
    </recommendedName>
</protein>
<dbReference type="InterPro" id="IPR052614">
    <property type="entry name" value="CFAP65"/>
</dbReference>
<feature type="compositionally biased region" description="Polar residues" evidence="1">
    <location>
        <begin position="1488"/>
        <end position="1499"/>
    </location>
</feature>
<feature type="compositionally biased region" description="Basic residues" evidence="1">
    <location>
        <begin position="1475"/>
        <end position="1487"/>
    </location>
</feature>
<organism evidence="3 4">
    <name type="scientific">Apolygus lucorum</name>
    <name type="common">Small green plant bug</name>
    <name type="synonym">Lygocoris lucorum</name>
    <dbReference type="NCBI Taxonomy" id="248454"/>
    <lineage>
        <taxon>Eukaryota</taxon>
        <taxon>Metazoa</taxon>
        <taxon>Ecdysozoa</taxon>
        <taxon>Arthropoda</taxon>
        <taxon>Hexapoda</taxon>
        <taxon>Insecta</taxon>
        <taxon>Pterygota</taxon>
        <taxon>Neoptera</taxon>
        <taxon>Paraneoptera</taxon>
        <taxon>Hemiptera</taxon>
        <taxon>Heteroptera</taxon>
        <taxon>Panheteroptera</taxon>
        <taxon>Cimicomorpha</taxon>
        <taxon>Miridae</taxon>
        <taxon>Mirini</taxon>
        <taxon>Apolygus</taxon>
    </lineage>
</organism>
<dbReference type="PANTHER" id="PTHR46127:SF1">
    <property type="entry name" value="CILIA- AND FLAGELLA-ASSOCIATED PROTEIN 65"/>
    <property type="match status" value="1"/>
</dbReference>
<evidence type="ECO:0000313" key="4">
    <source>
        <dbReference type="Proteomes" id="UP000466442"/>
    </source>
</evidence>
<dbReference type="EMBL" id="WIXP02000008">
    <property type="protein sequence ID" value="KAF6206963.1"/>
    <property type="molecule type" value="Genomic_DNA"/>
</dbReference>
<sequence>MEDLTNCTVVDFGSVDPGMKYKKKVNIKSDRMVEKVTRSPDMNPLEEVFTIKRDMKVNRRVGNNRFIVEFTPLLPHHKSFSYRRVEFVDGSVEYLFIKGATKGPKTKLSHSRIVFRTTTDSPASQFRFFMENNSNCYDVYNWDFVSKGSEIQITPMNGLIPAKSRMDFIINFEPRKIGLFYRPIACLLKFQEPLYVEVYGFHYKMRKAIDLEKYMVLNEKLPTYPTNYCRYISDCTPSIRPESKPTVSLSRRFIDFGSVVRIQGCNQLTSQEIFLTNHADKDLTVQIDSTDPGVFEAHPSTAIIPSNNGTLRIQIFFCPDQPELYYCGELHAALLWGLKLEYKVPYAITIHLVGDSFTRDSCGWSPSYSIEKTRIVLPGTVPGLPAYTAFQINRVGPLPILFQLQPVDSKETPLFVVKPTQGLIKQDFQLVIVQMLPSNKNDVIFQEEWYLIVNRFVKVKLEILGSCELPFIRVGQDKSITFPPTTMGSYFNLQVPVKNPTRLELEYHCLESLKPRTFSACQDYSVIGPGEQQFVDFQFCPQQNGHTHAPMGIQVAWAPYHSAAKKSLRGTSVQAETVVFLAGTAEIESIFATPKNVSMFNVLLNEWGVTHFFLHNSGNSTAYIRLDCMTGFPFAKIGPWELTPNDITLKPHHQIEIKLSLLGVERYYHIYAIRYKLFESDSFEKESSDPKELVTGDIYVSFPSLRVLDIRYEGLAKSLSKHFLWSLLQINRLNKILKNLETSSRHYSNMKLPEYQESSPTFVVEVLLKNNSPVTVCLEVDMKKNCPCVPKRADSISRRKFDHSCRHEDQMAASIRDPVLEPDQTTILRITAEYEVTDNCIFTMTLYVSATENRWRTSVRVEVERGIIAIDKSSLCFLHPKEFGTSLYIVHFEDTFLGDSSKYYQLSSAAAAAKAQISGRLSPVTATAKAWSLERLLPAAATAEAQLSGWSKPGAITAKAWRLGRLLPAAATAEAQLSRWFSPAAAAAKARLLGRLSPVAAAAKAQLSGRLSPVTATAKAWSLGRLLPAAATAEAQPLVRLSPAAATAEAQLSGWSKPGAITAKAWRLGRLLPAAATAEAQLSRWFSPAAAAAKARLLGRLSPVAVAAQVRRVFAEIHDFVRIVGPEIHDLVRIIGPEIHDLVRIVGPEIHDLVLGVLVVTANRDEHHAGKPTGVLRGDVPRSNNHDVDLRPPSRNRDQTQAGKPPDVLRGDVPRSINHVCDPAMQLASAVPTREDESPDFRGFAPEGISEGHLPPKIREILGDNPCTAKSTAPVLHDSITDRWAVWLKEGVPYAEYTEVRDKYPTPSNLQGISPPMLNPEISESLSSFHKKRDDSLVIFQRQVETAITASGIALTTLMNRAVDGESLFSPLWDVGKSLVALHCDLSRYRKKAICDVLPGPLRSVAGKVLPSKFLFGDELRTLIKDQQGISSFAKDLVPKPSTSHIYQPSTLNNRLNSKRPAPVKKGGGAFSTAKSRKQAPRYKTHQGNRSYRSNQHNRPQNRHQ</sequence>
<evidence type="ECO:0000313" key="3">
    <source>
        <dbReference type="EMBL" id="KAF6206963.1"/>
    </source>
</evidence>
<feature type="compositionally biased region" description="Basic and acidic residues" evidence="1">
    <location>
        <begin position="1184"/>
        <end position="1198"/>
    </location>
</feature>
<name>A0A8S9XDC1_APOLU</name>
<reference evidence="3" key="1">
    <citation type="journal article" date="2021" name="Mol. Ecol. Resour.">
        <title>Apolygus lucorum genome provides insights into omnivorousness and mesophyll feeding.</title>
        <authorList>
            <person name="Liu Y."/>
            <person name="Liu H."/>
            <person name="Wang H."/>
            <person name="Huang T."/>
            <person name="Liu B."/>
            <person name="Yang B."/>
            <person name="Yin L."/>
            <person name="Li B."/>
            <person name="Zhang Y."/>
            <person name="Zhang S."/>
            <person name="Jiang F."/>
            <person name="Zhang X."/>
            <person name="Ren Y."/>
            <person name="Wang B."/>
            <person name="Wang S."/>
            <person name="Lu Y."/>
            <person name="Wu K."/>
            <person name="Fan W."/>
            <person name="Wang G."/>
        </authorList>
    </citation>
    <scope>NUCLEOTIDE SEQUENCE</scope>
    <source>
        <strain evidence="3">12Hb</strain>
    </source>
</reference>
<evidence type="ECO:0000256" key="1">
    <source>
        <dbReference type="SAM" id="MobiDB-lite"/>
    </source>
</evidence>
<feature type="region of interest" description="Disordered" evidence="1">
    <location>
        <begin position="1168"/>
        <end position="1215"/>
    </location>
</feature>
<evidence type="ECO:0000259" key="2">
    <source>
        <dbReference type="Pfam" id="PF24507"/>
    </source>
</evidence>
<feature type="compositionally biased region" description="Polar residues" evidence="1">
    <location>
        <begin position="1444"/>
        <end position="1456"/>
    </location>
</feature>
<keyword evidence="4" id="KW-1185">Reference proteome</keyword>
<accession>A0A8S9XDC1</accession>
<dbReference type="Pfam" id="PF24507">
    <property type="entry name" value="Ig_CFAP65_4th"/>
    <property type="match status" value="1"/>
</dbReference>
<dbReference type="InterPro" id="IPR058536">
    <property type="entry name" value="Ig_CFAP65_4th"/>
</dbReference>
<comment type="caution">
    <text evidence="3">The sequence shown here is derived from an EMBL/GenBank/DDBJ whole genome shotgun (WGS) entry which is preliminary data.</text>
</comment>
<proteinExistence type="predicted"/>